<protein>
    <recommendedName>
        <fullName evidence="3">Retrovirus-related Pol polyprotein from transposon TNT 1-94</fullName>
    </recommendedName>
</protein>
<dbReference type="OrthoDB" id="418757at2759"/>
<proteinExistence type="predicted"/>
<name>A0A2P5C204_PARAD</name>
<dbReference type="EMBL" id="JXTB01000187">
    <property type="protein sequence ID" value="PON55025.1"/>
    <property type="molecule type" value="Genomic_DNA"/>
</dbReference>
<dbReference type="STRING" id="3476.A0A2P5C204"/>
<dbReference type="Proteomes" id="UP000237105">
    <property type="component" value="Unassembled WGS sequence"/>
</dbReference>
<reference evidence="2" key="1">
    <citation type="submission" date="2016-06" db="EMBL/GenBank/DDBJ databases">
        <title>Parallel loss of symbiosis genes in relatives of nitrogen-fixing non-legume Parasponia.</title>
        <authorList>
            <person name="Van Velzen R."/>
            <person name="Holmer R."/>
            <person name="Bu F."/>
            <person name="Rutten L."/>
            <person name="Van Zeijl A."/>
            <person name="Liu W."/>
            <person name="Santuari L."/>
            <person name="Cao Q."/>
            <person name="Sharma T."/>
            <person name="Shen D."/>
            <person name="Roswanjaya Y."/>
            <person name="Wardhani T."/>
            <person name="Kalhor M.S."/>
            <person name="Jansen J."/>
            <person name="Van den Hoogen J."/>
            <person name="Gungor B."/>
            <person name="Hartog M."/>
            <person name="Hontelez J."/>
            <person name="Verver J."/>
            <person name="Yang W.-C."/>
            <person name="Schijlen E."/>
            <person name="Repin R."/>
            <person name="Schilthuizen M."/>
            <person name="Schranz E."/>
            <person name="Heidstra R."/>
            <person name="Miyata K."/>
            <person name="Fedorova E."/>
            <person name="Kohlen W."/>
            <person name="Bisseling T."/>
            <person name="Smit S."/>
            <person name="Geurts R."/>
        </authorList>
    </citation>
    <scope>NUCLEOTIDE SEQUENCE [LARGE SCALE GENOMIC DNA]</scope>
    <source>
        <strain evidence="2">cv. WU1-14</strain>
    </source>
</reference>
<evidence type="ECO:0008006" key="3">
    <source>
        <dbReference type="Google" id="ProtNLM"/>
    </source>
</evidence>
<evidence type="ECO:0000313" key="1">
    <source>
        <dbReference type="EMBL" id="PON55025.1"/>
    </source>
</evidence>
<comment type="caution">
    <text evidence="1">The sequence shown here is derived from an EMBL/GenBank/DDBJ whole genome shotgun (WGS) entry which is preliminary data.</text>
</comment>
<keyword evidence="2" id="KW-1185">Reference proteome</keyword>
<dbReference type="PANTHER" id="PTHR11439:SF491">
    <property type="entry name" value="INTEGRASE CATALYTIC DOMAIN-CONTAINING PROTEIN"/>
    <property type="match status" value="1"/>
</dbReference>
<dbReference type="AlphaFoldDB" id="A0A2P5C204"/>
<dbReference type="PANTHER" id="PTHR11439">
    <property type="entry name" value="GAG-POL-RELATED RETROTRANSPOSON"/>
    <property type="match status" value="1"/>
</dbReference>
<evidence type="ECO:0000313" key="2">
    <source>
        <dbReference type="Proteomes" id="UP000237105"/>
    </source>
</evidence>
<organism evidence="1 2">
    <name type="scientific">Parasponia andersonii</name>
    <name type="common">Sponia andersonii</name>
    <dbReference type="NCBI Taxonomy" id="3476"/>
    <lineage>
        <taxon>Eukaryota</taxon>
        <taxon>Viridiplantae</taxon>
        <taxon>Streptophyta</taxon>
        <taxon>Embryophyta</taxon>
        <taxon>Tracheophyta</taxon>
        <taxon>Spermatophyta</taxon>
        <taxon>Magnoliopsida</taxon>
        <taxon>eudicotyledons</taxon>
        <taxon>Gunneridae</taxon>
        <taxon>Pentapetalae</taxon>
        <taxon>rosids</taxon>
        <taxon>fabids</taxon>
        <taxon>Rosales</taxon>
        <taxon>Cannabaceae</taxon>
        <taxon>Parasponia</taxon>
    </lineage>
</organism>
<accession>A0A2P5C204</accession>
<sequence length="121" mass="13659">MHKAKEVTTPFGQHFKLSTTQSPITQEEKADMESVPYASGVGSIMYRMVCSRPDLGYAVSVVRRFMSNPGKVHWEALKWILRYLKGSLESVLLFQRQKTDKDAVTGYVDSDYAGNIDQGNH</sequence>
<gene>
    <name evidence="1" type="ORF">PanWU01x14_191330</name>
</gene>